<proteinExistence type="inferred from homology"/>
<dbReference type="Pfam" id="PF12796">
    <property type="entry name" value="Ank_2"/>
    <property type="match status" value="1"/>
</dbReference>
<evidence type="ECO:0000313" key="7">
    <source>
        <dbReference type="EMBL" id="JAT28454.1"/>
    </source>
</evidence>
<feature type="domain" description="SOWAHA-C winged helix-turn-helix" evidence="6">
    <location>
        <begin position="7"/>
        <end position="83"/>
    </location>
</feature>
<reference evidence="7" key="1">
    <citation type="submission" date="2015-11" db="EMBL/GenBank/DDBJ databases">
        <title>De novo transcriptome assembly of four potential Pierce s Disease insect vectors from Arizona vineyards.</title>
        <authorList>
            <person name="Tassone E.E."/>
        </authorList>
    </citation>
    <scope>NUCLEOTIDE SEQUENCE</scope>
</reference>
<evidence type="ECO:0000259" key="6">
    <source>
        <dbReference type="Pfam" id="PF25877"/>
    </source>
</evidence>
<feature type="compositionally biased region" description="Polar residues" evidence="5">
    <location>
        <begin position="165"/>
        <end position="174"/>
    </location>
</feature>
<dbReference type="PROSITE" id="PS50088">
    <property type="entry name" value="ANK_REPEAT"/>
    <property type="match status" value="2"/>
</dbReference>
<dbReference type="EMBL" id="GEBQ01011523">
    <property type="protein sequence ID" value="JAT28454.1"/>
    <property type="molecule type" value="Transcribed_RNA"/>
</dbReference>
<gene>
    <name evidence="7" type="ORF">g.33465</name>
</gene>
<keyword evidence="2 4" id="KW-0040">ANK repeat</keyword>
<dbReference type="Gene3D" id="1.25.40.20">
    <property type="entry name" value="Ankyrin repeat-containing domain"/>
    <property type="match status" value="1"/>
</dbReference>
<dbReference type="InterPro" id="IPR002110">
    <property type="entry name" value="Ankyrin_rpt"/>
</dbReference>
<protein>
    <recommendedName>
        <fullName evidence="6">SOWAHA-C winged helix-turn-helix domain-containing protein</fullName>
    </recommendedName>
</protein>
<dbReference type="SMART" id="SM00248">
    <property type="entry name" value="ANK"/>
    <property type="match status" value="2"/>
</dbReference>
<evidence type="ECO:0000256" key="5">
    <source>
        <dbReference type="SAM" id="MobiDB-lite"/>
    </source>
</evidence>
<evidence type="ECO:0000256" key="1">
    <source>
        <dbReference type="ARBA" id="ARBA00022737"/>
    </source>
</evidence>
<evidence type="ECO:0000256" key="2">
    <source>
        <dbReference type="ARBA" id="ARBA00023043"/>
    </source>
</evidence>
<evidence type="ECO:0000256" key="4">
    <source>
        <dbReference type="PROSITE-ProRule" id="PRU00023"/>
    </source>
</evidence>
<feature type="compositionally biased region" description="Polar residues" evidence="5">
    <location>
        <begin position="115"/>
        <end position="126"/>
    </location>
</feature>
<dbReference type="PANTHER" id="PTHR14491:SF7">
    <property type="entry name" value="SOSONDOWAH, ISOFORM G"/>
    <property type="match status" value="1"/>
</dbReference>
<feature type="compositionally biased region" description="Pro residues" evidence="5">
    <location>
        <begin position="131"/>
        <end position="159"/>
    </location>
</feature>
<comment type="similarity">
    <text evidence="3">Belongs to the SOWAH family.</text>
</comment>
<keyword evidence="1" id="KW-0677">Repeat</keyword>
<feature type="region of interest" description="Disordered" evidence="5">
    <location>
        <begin position="416"/>
        <end position="486"/>
    </location>
</feature>
<dbReference type="InterPro" id="IPR058889">
    <property type="entry name" value="WHD_SOWAHA-C"/>
</dbReference>
<feature type="repeat" description="ANK" evidence="4">
    <location>
        <begin position="281"/>
        <end position="301"/>
    </location>
</feature>
<dbReference type="PROSITE" id="PS50297">
    <property type="entry name" value="ANK_REP_REGION"/>
    <property type="match status" value="2"/>
</dbReference>
<feature type="region of interest" description="Disordered" evidence="5">
    <location>
        <begin position="81"/>
        <end position="195"/>
    </location>
</feature>
<dbReference type="InterPro" id="IPR036770">
    <property type="entry name" value="Ankyrin_rpt-contain_sf"/>
</dbReference>
<feature type="compositionally biased region" description="Polar residues" evidence="5">
    <location>
        <begin position="81"/>
        <end position="107"/>
    </location>
</feature>
<dbReference type="Pfam" id="PF25877">
    <property type="entry name" value="WHD_SOWAH"/>
    <property type="match status" value="1"/>
</dbReference>
<feature type="repeat" description="ANK" evidence="4">
    <location>
        <begin position="315"/>
        <end position="335"/>
    </location>
</feature>
<organism evidence="7">
    <name type="scientific">Graphocephala atropunctata</name>
    <dbReference type="NCBI Taxonomy" id="36148"/>
    <lineage>
        <taxon>Eukaryota</taxon>
        <taxon>Metazoa</taxon>
        <taxon>Ecdysozoa</taxon>
        <taxon>Arthropoda</taxon>
        <taxon>Hexapoda</taxon>
        <taxon>Insecta</taxon>
        <taxon>Pterygota</taxon>
        <taxon>Neoptera</taxon>
        <taxon>Paraneoptera</taxon>
        <taxon>Hemiptera</taxon>
        <taxon>Auchenorrhyncha</taxon>
        <taxon>Membracoidea</taxon>
        <taxon>Cicadellidae</taxon>
        <taxon>Cicadellinae</taxon>
        <taxon>Cicadellini</taxon>
        <taxon>Graphocephala</taxon>
    </lineage>
</organism>
<dbReference type="AlphaFoldDB" id="A0A1B6LXW9"/>
<sequence>KMAAAIELSLEAVRDFMLLKGGKVTNHDLVKHFKNSLTNPETRVQARNEFKEIVNTVATIIRSDEGEKYLVLKKKYRTPSLQSTESFQSALTSPDINPSPSMITLNSLGDKRSISHSTSQDSLDSATSPTRQPPPYRPPPPPVTSTPPSTPVSDAPPVPPRKKSTGSNKENSPEVSGRPTTIGAEADVEESDPENKISVKECMQKFQRMASESALQKAHLPAVKKRFEKGGTDKDDDTHSVTSLDPKAREWMVKAAQSDYQALFKLASENPKLAKFKDPFSGYTALHWAAKHGNVDVVKLIAGTHKIDVNCRTHGGYTALHLAMQYGHEEIFNLLKDVYGATPTLRDWSGRKPHQYQTNKDTVSADTFRKIKARKKQSEKDSGFLRIGSLNVRVKRTTEAFSNFLGVGNADKLHKTWGSADNLPQGDSRKMPPPKHAPIKKRKSKRAIDFAQPPPRPESVVSIKSGGADSDSDTAAGFGTQWQATV</sequence>
<evidence type="ECO:0000256" key="3">
    <source>
        <dbReference type="ARBA" id="ARBA00038122"/>
    </source>
</evidence>
<dbReference type="PANTHER" id="PTHR14491">
    <property type="entry name" value="SOSONDOWAH, ISOFORM G"/>
    <property type="match status" value="1"/>
</dbReference>
<accession>A0A1B6LXW9</accession>
<name>A0A1B6LXW9_9HEMI</name>
<feature type="non-terminal residue" evidence="7">
    <location>
        <position position="1"/>
    </location>
</feature>
<dbReference type="SUPFAM" id="SSF48403">
    <property type="entry name" value="Ankyrin repeat"/>
    <property type="match status" value="1"/>
</dbReference>